<name>A0A8S0WBJ6_CYCAE</name>
<protein>
    <submittedName>
        <fullName evidence="2">Uncharacterized protein</fullName>
    </submittedName>
</protein>
<dbReference type="AlphaFoldDB" id="A0A8S0WBJ6"/>
<feature type="compositionally biased region" description="Basic and acidic residues" evidence="1">
    <location>
        <begin position="310"/>
        <end position="332"/>
    </location>
</feature>
<feature type="compositionally biased region" description="Acidic residues" evidence="1">
    <location>
        <begin position="557"/>
        <end position="570"/>
    </location>
</feature>
<feature type="compositionally biased region" description="Acidic residues" evidence="1">
    <location>
        <begin position="513"/>
        <end position="522"/>
    </location>
</feature>
<accession>A0A8S0WBJ6</accession>
<feature type="region of interest" description="Disordered" evidence="1">
    <location>
        <begin position="98"/>
        <end position="173"/>
    </location>
</feature>
<feature type="region of interest" description="Disordered" evidence="1">
    <location>
        <begin position="475"/>
        <end position="611"/>
    </location>
</feature>
<feature type="region of interest" description="Disordered" evidence="1">
    <location>
        <begin position="310"/>
        <end position="410"/>
    </location>
</feature>
<feature type="compositionally biased region" description="Polar residues" evidence="1">
    <location>
        <begin position="144"/>
        <end position="167"/>
    </location>
</feature>
<keyword evidence="3" id="KW-1185">Reference proteome</keyword>
<reference evidence="2 3" key="1">
    <citation type="submission" date="2020-01" db="EMBL/GenBank/DDBJ databases">
        <authorList>
            <person name="Gupta K D."/>
        </authorList>
    </citation>
    <scope>NUCLEOTIDE SEQUENCE [LARGE SCALE GENOMIC DNA]</scope>
</reference>
<dbReference type="Proteomes" id="UP000467700">
    <property type="component" value="Unassembled WGS sequence"/>
</dbReference>
<evidence type="ECO:0000256" key="1">
    <source>
        <dbReference type="SAM" id="MobiDB-lite"/>
    </source>
</evidence>
<dbReference type="OrthoDB" id="2610860at2759"/>
<evidence type="ECO:0000313" key="2">
    <source>
        <dbReference type="EMBL" id="CAA7257350.1"/>
    </source>
</evidence>
<feature type="compositionally biased region" description="Basic and acidic residues" evidence="1">
    <location>
        <begin position="535"/>
        <end position="547"/>
    </location>
</feature>
<feature type="compositionally biased region" description="Acidic residues" evidence="1">
    <location>
        <begin position="596"/>
        <end position="611"/>
    </location>
</feature>
<gene>
    <name evidence="2" type="ORF">AAE3_LOCUS563</name>
</gene>
<feature type="compositionally biased region" description="Basic and acidic residues" evidence="1">
    <location>
        <begin position="98"/>
        <end position="113"/>
    </location>
</feature>
<proteinExistence type="predicted"/>
<feature type="compositionally biased region" description="Polar residues" evidence="1">
    <location>
        <begin position="114"/>
        <end position="130"/>
    </location>
</feature>
<sequence length="611" mass="68239">MASLDTPELQSNFSDFTLPGLKARADRLQRLIITMAHSYSLTNNPRNLECYLYGPWDMVLNDLIYDIGPQIFVIPQQSIYPFHRNAILQRIQEKKEAKDRQAALENKRRENMRSGRQASNTRGNATSSRQARMAPQLQPQQQPTIQGSSAPQSPDASQHNVGDTSLETLPDQKSDELAPDFVLLSVLEFFLRGTHPKEPLTIEDLPKNLAEWDTVRIGRSRVDLVAEVKPAITRHPKDRDRFNRQLLAHMASAQKQAVQQVERAFKAQADESVLETVLALACIGEWWSWVVVKRENAALLLEIATANEESSSRAEREAAAAEKEAAAAESRRKFSNFKIPQSEPDLTYRPSQSVKGASRVPRSPRAGASQPIGHYKEPSDEEVNVDPDNLVPFRAPSPSRTAALRQPRALKERKTRARLVPKATLVSITQPIHDDVADAVPHLLWSRYLRLGTGASNQAFYLIHHFIQYRSFPARQPQTAATTNRRPRSKSSESPTTEDNPPKRQKVGGSTDLDPDDQEDPDGVQGPGIDEDIPLDPRDSDTWSTDRRNRKRRLGGGDDDSDDSEDDDDNNGNFFGSDDQPQAADTSGLSEQDFGGYDDDDANDGDDEAED</sequence>
<evidence type="ECO:0000313" key="3">
    <source>
        <dbReference type="Proteomes" id="UP000467700"/>
    </source>
</evidence>
<dbReference type="EMBL" id="CACVBS010000001">
    <property type="protein sequence ID" value="CAA7257350.1"/>
    <property type="molecule type" value="Genomic_DNA"/>
</dbReference>
<organism evidence="2 3">
    <name type="scientific">Cyclocybe aegerita</name>
    <name type="common">Black poplar mushroom</name>
    <name type="synonym">Agrocybe aegerita</name>
    <dbReference type="NCBI Taxonomy" id="1973307"/>
    <lineage>
        <taxon>Eukaryota</taxon>
        <taxon>Fungi</taxon>
        <taxon>Dikarya</taxon>
        <taxon>Basidiomycota</taxon>
        <taxon>Agaricomycotina</taxon>
        <taxon>Agaricomycetes</taxon>
        <taxon>Agaricomycetidae</taxon>
        <taxon>Agaricales</taxon>
        <taxon>Agaricineae</taxon>
        <taxon>Bolbitiaceae</taxon>
        <taxon>Cyclocybe</taxon>
    </lineage>
</organism>
<comment type="caution">
    <text evidence="2">The sequence shown here is derived from an EMBL/GenBank/DDBJ whole genome shotgun (WGS) entry which is preliminary data.</text>
</comment>